<sequence length="226" mass="23514">MASFALLLIDRDAAPLAEALQRDVPGLSVTPCTSLVAARAHLVGSRFGAILAEYDLPDGPALSLLELPVTIPPLWVRAGSALRAEEALRDGAVGFVAGPDARALGPFVAWHAGLSELVAPLAESEGADEAGGDEGASDEQMPEATALYLERVRGELGRITHALNNPLAVISGNVQLARELIVAAPEDPMVSSSLEDIQTAAKELGALIEDINELRRSLAPPPPELG</sequence>
<dbReference type="SUPFAM" id="SSF52172">
    <property type="entry name" value="CheY-like"/>
    <property type="match status" value="1"/>
</dbReference>
<dbReference type="Proteomes" id="UP000216446">
    <property type="component" value="Unassembled WGS sequence"/>
</dbReference>
<evidence type="ECO:0000256" key="1">
    <source>
        <dbReference type="ARBA" id="ARBA00000085"/>
    </source>
</evidence>
<dbReference type="SMART" id="SM00388">
    <property type="entry name" value="HisKA"/>
    <property type="match status" value="1"/>
</dbReference>
<evidence type="ECO:0000313" key="5">
    <source>
        <dbReference type="Proteomes" id="UP000216446"/>
    </source>
</evidence>
<evidence type="ECO:0000259" key="3">
    <source>
        <dbReference type="SMART" id="SM00388"/>
    </source>
</evidence>
<organism evidence="4 5">
    <name type="scientific">Rubricoccus marinus</name>
    <dbReference type="NCBI Taxonomy" id="716817"/>
    <lineage>
        <taxon>Bacteria</taxon>
        <taxon>Pseudomonadati</taxon>
        <taxon>Rhodothermota</taxon>
        <taxon>Rhodothermia</taxon>
        <taxon>Rhodothermales</taxon>
        <taxon>Rubricoccaceae</taxon>
        <taxon>Rubricoccus</taxon>
    </lineage>
</organism>
<dbReference type="InParanoid" id="A0A259TVZ9"/>
<dbReference type="SUPFAM" id="SSF47384">
    <property type="entry name" value="Homodimeric domain of signal transducing histidine kinase"/>
    <property type="match status" value="1"/>
</dbReference>
<name>A0A259TVZ9_9BACT</name>
<dbReference type="AlphaFoldDB" id="A0A259TVZ9"/>
<dbReference type="EC" id="2.7.13.3" evidence="2"/>
<proteinExistence type="predicted"/>
<evidence type="ECO:0000256" key="2">
    <source>
        <dbReference type="ARBA" id="ARBA00012438"/>
    </source>
</evidence>
<keyword evidence="5" id="KW-1185">Reference proteome</keyword>
<dbReference type="Gene3D" id="1.10.287.130">
    <property type="match status" value="1"/>
</dbReference>
<comment type="catalytic activity">
    <reaction evidence="1">
        <text>ATP + protein L-histidine = ADP + protein N-phospho-L-histidine.</text>
        <dbReference type="EC" id="2.7.13.3"/>
    </reaction>
</comment>
<dbReference type="OrthoDB" id="1495632at2"/>
<dbReference type="InterPro" id="IPR036097">
    <property type="entry name" value="HisK_dim/P_sf"/>
</dbReference>
<gene>
    <name evidence="4" type="ORF">BSZ36_02265</name>
</gene>
<dbReference type="InterPro" id="IPR011006">
    <property type="entry name" value="CheY-like_superfamily"/>
</dbReference>
<feature type="domain" description="Signal transduction histidine kinase dimerisation/phosphoacceptor" evidence="3">
    <location>
        <begin position="151"/>
        <end position="220"/>
    </location>
</feature>
<dbReference type="Pfam" id="PF00512">
    <property type="entry name" value="HisKA"/>
    <property type="match status" value="1"/>
</dbReference>
<dbReference type="CDD" id="cd00082">
    <property type="entry name" value="HisKA"/>
    <property type="match status" value="1"/>
</dbReference>
<dbReference type="RefSeq" id="WP_094545570.1">
    <property type="nucleotide sequence ID" value="NZ_MQWB01000001.1"/>
</dbReference>
<dbReference type="EMBL" id="MQWB01000001">
    <property type="protein sequence ID" value="OZC01913.1"/>
    <property type="molecule type" value="Genomic_DNA"/>
</dbReference>
<protein>
    <recommendedName>
        <fullName evidence="2">histidine kinase</fullName>
        <ecNumber evidence="2">2.7.13.3</ecNumber>
    </recommendedName>
</protein>
<evidence type="ECO:0000313" key="4">
    <source>
        <dbReference type="EMBL" id="OZC01913.1"/>
    </source>
</evidence>
<reference evidence="4 5" key="1">
    <citation type="submission" date="2016-11" db="EMBL/GenBank/DDBJ databases">
        <title>Study of marine rhodopsin-containing bacteria.</title>
        <authorList>
            <person name="Yoshizawa S."/>
            <person name="Kumagai Y."/>
            <person name="Kogure K."/>
        </authorList>
    </citation>
    <scope>NUCLEOTIDE SEQUENCE [LARGE SCALE GENOMIC DNA]</scope>
    <source>
        <strain evidence="4 5">SG-29</strain>
    </source>
</reference>
<comment type="caution">
    <text evidence="4">The sequence shown here is derived from an EMBL/GenBank/DDBJ whole genome shotgun (WGS) entry which is preliminary data.</text>
</comment>
<accession>A0A259TVZ9</accession>
<dbReference type="GO" id="GO:0000155">
    <property type="term" value="F:phosphorelay sensor kinase activity"/>
    <property type="evidence" value="ECO:0007669"/>
    <property type="project" value="InterPro"/>
</dbReference>
<dbReference type="InterPro" id="IPR003661">
    <property type="entry name" value="HisK_dim/P_dom"/>
</dbReference>